<feature type="region of interest" description="Disordered" evidence="3">
    <location>
        <begin position="258"/>
        <end position="284"/>
    </location>
</feature>
<feature type="compositionally biased region" description="Polar residues" evidence="3">
    <location>
        <begin position="274"/>
        <end position="284"/>
    </location>
</feature>
<dbReference type="AlphaFoldDB" id="A0A978W3C5"/>
<feature type="transmembrane region" description="Helical" evidence="4">
    <location>
        <begin position="289"/>
        <end position="317"/>
    </location>
</feature>
<evidence type="ECO:0000313" key="8">
    <source>
        <dbReference type="Proteomes" id="UP000813462"/>
    </source>
</evidence>
<dbReference type="EMBL" id="JAEACU010000001">
    <property type="protein sequence ID" value="KAH7546459.1"/>
    <property type="molecule type" value="Genomic_DNA"/>
</dbReference>
<reference evidence="7" key="1">
    <citation type="journal article" date="2021" name="Front. Plant Sci.">
        <title>Chromosome-Scale Genome Assembly for Chinese Sour Jujube and Insights Into Its Genome Evolution and Domestication Signature.</title>
        <authorList>
            <person name="Shen L.-Y."/>
            <person name="Luo H."/>
            <person name="Wang X.-L."/>
            <person name="Wang X.-M."/>
            <person name="Qiu X.-J."/>
            <person name="Liu H."/>
            <person name="Zhou S.-S."/>
            <person name="Jia K.-H."/>
            <person name="Nie S."/>
            <person name="Bao Y.-T."/>
            <person name="Zhang R.-G."/>
            <person name="Yun Q.-Z."/>
            <person name="Chai Y.-H."/>
            <person name="Lu J.-Y."/>
            <person name="Li Y."/>
            <person name="Zhao S.-W."/>
            <person name="Mao J.-F."/>
            <person name="Jia S.-G."/>
            <person name="Mao Y.-M."/>
        </authorList>
    </citation>
    <scope>NUCLEOTIDE SEQUENCE</scope>
    <source>
        <strain evidence="7">AT0</strain>
        <tissue evidence="7">Leaf</tissue>
    </source>
</reference>
<keyword evidence="2" id="KW-1015">Disulfide bond</keyword>
<evidence type="ECO:0000313" key="7">
    <source>
        <dbReference type="EMBL" id="KAH7546459.1"/>
    </source>
</evidence>
<name>A0A978W3C5_ZIZJJ</name>
<evidence type="ECO:0000256" key="1">
    <source>
        <dbReference type="ARBA" id="ARBA00022729"/>
    </source>
</evidence>
<sequence>MGRDRKRRSYLVMVVLFLLWFVQLVQLSLERDTLHRGDELTGYQFLESPNKLFRLKFFNLEYSGEFTLGLDPNDTNQLVIWRKHNLYWRSGKWNGQNFSYFPAIFDDPAFKFSYISNENESYFVFTVPANYISSWIEMNSSGKIHMFLGDKYGGWTLWYVPTCDENENYARSGACIDQTPSNCSRNDEFLQTIGDMDRWDFLKNHSLGPNDCEEICRNNCSCKAFASAKSDGTGCKFSSGIKKDEIHSWQSFYIRNSSSMEKNNTGPDIERNTTTETQRASNPKKNQKWVTIVGPLVSLIGLAIICSLCCSMLKYYFYFRGKQGSQRKDANMGTEVLIRELRTTQDTLTPRNPMGNLDFLDSPNKLFRLRFFNFGDFDMHYLGFNAPSSLEQR</sequence>
<keyword evidence="4" id="KW-0812">Transmembrane</keyword>
<evidence type="ECO:0000259" key="6">
    <source>
        <dbReference type="Pfam" id="PF00954"/>
    </source>
</evidence>
<feature type="domain" description="S-locus glycoprotein" evidence="6">
    <location>
        <begin position="88"/>
        <end position="184"/>
    </location>
</feature>
<dbReference type="PANTHER" id="PTHR32444:SF128">
    <property type="entry name" value="CURCULIN-LIKE (MANNOSE-BINDING) LECTIN FAMILY PROTEIN"/>
    <property type="match status" value="1"/>
</dbReference>
<protein>
    <recommendedName>
        <fullName evidence="6">S-locus glycoprotein domain-containing protein</fullName>
    </recommendedName>
</protein>
<feature type="chain" id="PRO_5037271683" description="S-locus glycoprotein domain-containing protein" evidence="5">
    <location>
        <begin position="28"/>
        <end position="393"/>
    </location>
</feature>
<evidence type="ECO:0000256" key="5">
    <source>
        <dbReference type="SAM" id="SignalP"/>
    </source>
</evidence>
<gene>
    <name evidence="7" type="ORF">FEM48_Zijuj01G0203000</name>
</gene>
<evidence type="ECO:0000256" key="2">
    <source>
        <dbReference type="ARBA" id="ARBA00023157"/>
    </source>
</evidence>
<keyword evidence="4" id="KW-1133">Transmembrane helix</keyword>
<feature type="signal peptide" evidence="5">
    <location>
        <begin position="1"/>
        <end position="27"/>
    </location>
</feature>
<keyword evidence="4" id="KW-0472">Membrane</keyword>
<accession>A0A978W3C5</accession>
<dbReference type="PANTHER" id="PTHR32444">
    <property type="entry name" value="BULB-TYPE LECTIN DOMAIN-CONTAINING PROTEIN"/>
    <property type="match status" value="1"/>
</dbReference>
<feature type="compositionally biased region" description="Polar residues" evidence="3">
    <location>
        <begin position="258"/>
        <end position="267"/>
    </location>
</feature>
<evidence type="ECO:0000256" key="4">
    <source>
        <dbReference type="SAM" id="Phobius"/>
    </source>
</evidence>
<dbReference type="InterPro" id="IPR000858">
    <property type="entry name" value="S_locus_glycoprot_dom"/>
</dbReference>
<dbReference type="Proteomes" id="UP000813462">
    <property type="component" value="Unassembled WGS sequence"/>
</dbReference>
<proteinExistence type="predicted"/>
<keyword evidence="1 5" id="KW-0732">Signal</keyword>
<organism evidence="7 8">
    <name type="scientific">Ziziphus jujuba var. spinosa</name>
    <dbReference type="NCBI Taxonomy" id="714518"/>
    <lineage>
        <taxon>Eukaryota</taxon>
        <taxon>Viridiplantae</taxon>
        <taxon>Streptophyta</taxon>
        <taxon>Embryophyta</taxon>
        <taxon>Tracheophyta</taxon>
        <taxon>Spermatophyta</taxon>
        <taxon>Magnoliopsida</taxon>
        <taxon>eudicotyledons</taxon>
        <taxon>Gunneridae</taxon>
        <taxon>Pentapetalae</taxon>
        <taxon>rosids</taxon>
        <taxon>fabids</taxon>
        <taxon>Rosales</taxon>
        <taxon>Rhamnaceae</taxon>
        <taxon>Paliureae</taxon>
        <taxon>Ziziphus</taxon>
    </lineage>
</organism>
<dbReference type="GO" id="GO:0048544">
    <property type="term" value="P:recognition of pollen"/>
    <property type="evidence" value="ECO:0007669"/>
    <property type="project" value="InterPro"/>
</dbReference>
<dbReference type="Pfam" id="PF00954">
    <property type="entry name" value="S_locus_glycop"/>
    <property type="match status" value="1"/>
</dbReference>
<comment type="caution">
    <text evidence="7">The sequence shown here is derived from an EMBL/GenBank/DDBJ whole genome shotgun (WGS) entry which is preliminary data.</text>
</comment>
<evidence type="ECO:0000256" key="3">
    <source>
        <dbReference type="SAM" id="MobiDB-lite"/>
    </source>
</evidence>